<proteinExistence type="predicted"/>
<name>A0A8S5VDP6_9CAUD</name>
<reference evidence="1" key="1">
    <citation type="journal article" date="2021" name="Proc. Natl. Acad. Sci. U.S.A.">
        <title>A Catalog of Tens of Thousands of Viruses from Human Metagenomes Reveals Hidden Associations with Chronic Diseases.</title>
        <authorList>
            <person name="Tisza M.J."/>
            <person name="Buck C.B."/>
        </authorList>
    </citation>
    <scope>NUCLEOTIDE SEQUENCE</scope>
    <source>
        <strain evidence="1">CtGa111</strain>
    </source>
</reference>
<protein>
    <submittedName>
        <fullName evidence="1">Uncharacterized protein</fullName>
    </submittedName>
</protein>
<sequence>MVTDILNREIHVGNTVLRARTRKGRGVLWSIHRVVAIMNVMIKFQDGQYTLNVAPRNCIVIGENDIPENWQDEY</sequence>
<evidence type="ECO:0000313" key="1">
    <source>
        <dbReference type="EMBL" id="DAG04845.1"/>
    </source>
</evidence>
<accession>A0A8S5VDP6</accession>
<dbReference type="EMBL" id="BK016245">
    <property type="protein sequence ID" value="DAG04845.1"/>
    <property type="molecule type" value="Genomic_DNA"/>
</dbReference>
<organism evidence="1">
    <name type="scientific">Siphoviridae sp. ctGa111</name>
    <dbReference type="NCBI Taxonomy" id="2825413"/>
    <lineage>
        <taxon>Viruses</taxon>
        <taxon>Duplodnaviria</taxon>
        <taxon>Heunggongvirae</taxon>
        <taxon>Uroviricota</taxon>
        <taxon>Caudoviricetes</taxon>
    </lineage>
</organism>